<dbReference type="PANTHER" id="PTHR33845:SF1">
    <property type="entry name" value="C2H2-TYPE DOMAIN-CONTAINING PROTEIN"/>
    <property type="match status" value="1"/>
</dbReference>
<organism evidence="2 3">
    <name type="scientific">Magallana gigas</name>
    <name type="common">Pacific oyster</name>
    <name type="synonym">Crassostrea gigas</name>
    <dbReference type="NCBI Taxonomy" id="29159"/>
    <lineage>
        <taxon>Eukaryota</taxon>
        <taxon>Metazoa</taxon>
        <taxon>Spiralia</taxon>
        <taxon>Lophotrochozoa</taxon>
        <taxon>Mollusca</taxon>
        <taxon>Bivalvia</taxon>
        <taxon>Autobranchia</taxon>
        <taxon>Pteriomorphia</taxon>
        <taxon>Ostreida</taxon>
        <taxon>Ostreoidea</taxon>
        <taxon>Ostreidae</taxon>
        <taxon>Magallana</taxon>
    </lineage>
</organism>
<reference evidence="2" key="1">
    <citation type="submission" date="2022-08" db="UniProtKB">
        <authorList>
            <consortium name="EnsemblMetazoa"/>
        </authorList>
    </citation>
    <scope>IDENTIFICATION</scope>
    <source>
        <strain evidence="2">05x7-T-G4-1.051#20</strain>
    </source>
</reference>
<evidence type="ECO:0000313" key="2">
    <source>
        <dbReference type="EnsemblMetazoa" id="G28686.1:cds"/>
    </source>
</evidence>
<dbReference type="Proteomes" id="UP000005408">
    <property type="component" value="Unassembled WGS sequence"/>
</dbReference>
<name>A0A8W8LRD6_MAGGI</name>
<keyword evidence="3" id="KW-1185">Reference proteome</keyword>
<sequence length="291" mass="32471">MKSAIDLHGGTTGCQASHVELLEKPFPAAKCPIKGITRISNVKFGEGLITTWRAYNIGRGKEFPIEHENNDIADLEIKSGFVASHGAEGNIRKPTDSRNDVNSAVDHCFPCPEEGCTQTFTRYGDMQNHCFLGNHTYKLQAMSTYDDIKMRWRNACSSLSEDTLKHASSTGEEVTDQSYVQSDMGWALKKDRKNARFSDDLKSYLTDIFQHGENGGTKVHPFIVSQNMRVAKNERGEKRFNPNQYLAVGQISSFFSRLSAMKKTSTNDMNDGDLDAILLNIAKADVIAEFQ</sequence>
<evidence type="ECO:0000259" key="1">
    <source>
        <dbReference type="PROSITE" id="PS00028"/>
    </source>
</evidence>
<protein>
    <recommendedName>
        <fullName evidence="1">C2H2-type domain-containing protein</fullName>
    </recommendedName>
</protein>
<dbReference type="AlphaFoldDB" id="A0A8W8LRD6"/>
<dbReference type="PROSITE" id="PS00028">
    <property type="entry name" value="ZINC_FINGER_C2H2_1"/>
    <property type="match status" value="1"/>
</dbReference>
<accession>A0A8W8LRD6</accession>
<dbReference type="PANTHER" id="PTHR33845">
    <property type="entry name" value="C2H2-TYPE DOMAIN-CONTAINING PROTEIN"/>
    <property type="match status" value="1"/>
</dbReference>
<feature type="domain" description="C2H2-type" evidence="1">
    <location>
        <begin position="111"/>
        <end position="135"/>
    </location>
</feature>
<evidence type="ECO:0000313" key="3">
    <source>
        <dbReference type="Proteomes" id="UP000005408"/>
    </source>
</evidence>
<dbReference type="EnsemblMetazoa" id="G28686.1">
    <property type="protein sequence ID" value="G28686.1:cds"/>
    <property type="gene ID" value="G28686"/>
</dbReference>
<proteinExistence type="predicted"/>
<dbReference type="InterPro" id="IPR013087">
    <property type="entry name" value="Znf_C2H2_type"/>
</dbReference>